<dbReference type="AlphaFoldDB" id="A0A8R1ERZ3"/>
<evidence type="ECO:0000313" key="2">
    <source>
        <dbReference type="Proteomes" id="UP000005237"/>
    </source>
</evidence>
<evidence type="ECO:0000313" key="1">
    <source>
        <dbReference type="EnsemblMetazoa" id="CJA39228.1"/>
    </source>
</evidence>
<reference evidence="1" key="2">
    <citation type="submission" date="2022-06" db="UniProtKB">
        <authorList>
            <consortium name="EnsemblMetazoa"/>
        </authorList>
    </citation>
    <scope>IDENTIFICATION</scope>
    <source>
        <strain evidence="1">DF5081</strain>
    </source>
</reference>
<reference evidence="2" key="1">
    <citation type="submission" date="2010-08" db="EMBL/GenBank/DDBJ databases">
        <authorList>
            <consortium name="Caenorhabditis japonica Sequencing Consortium"/>
            <person name="Wilson R.K."/>
        </authorList>
    </citation>
    <scope>NUCLEOTIDE SEQUENCE [LARGE SCALE GENOMIC DNA]</scope>
    <source>
        <strain evidence="2">DF5081</strain>
    </source>
</reference>
<proteinExistence type="predicted"/>
<keyword evidence="2" id="KW-1185">Reference proteome</keyword>
<name>A0A8R1ERZ3_CAEJA</name>
<dbReference type="Proteomes" id="UP000005237">
    <property type="component" value="Unassembled WGS sequence"/>
</dbReference>
<organism evidence="1 2">
    <name type="scientific">Caenorhabditis japonica</name>
    <dbReference type="NCBI Taxonomy" id="281687"/>
    <lineage>
        <taxon>Eukaryota</taxon>
        <taxon>Metazoa</taxon>
        <taxon>Ecdysozoa</taxon>
        <taxon>Nematoda</taxon>
        <taxon>Chromadorea</taxon>
        <taxon>Rhabditida</taxon>
        <taxon>Rhabditina</taxon>
        <taxon>Rhabditomorpha</taxon>
        <taxon>Rhabditoidea</taxon>
        <taxon>Rhabditidae</taxon>
        <taxon>Peloderinae</taxon>
        <taxon>Caenorhabditis</taxon>
    </lineage>
</organism>
<dbReference type="EnsemblMetazoa" id="CJA39228.1">
    <property type="protein sequence ID" value="CJA39228.1"/>
    <property type="gene ID" value="WBGene00215075"/>
</dbReference>
<accession>A0A8R1ERZ3</accession>
<protein>
    <submittedName>
        <fullName evidence="1">Uncharacterized protein</fullName>
    </submittedName>
</protein>
<sequence>MPIVSPQPNLKWPRKTYYRRAIGLLQAPSRDKSVTGLLRCPSRVLDIVPVSTKKSFAEIVSKSLTSPSTQVSIIRAAELAQSCDARKSSVIVRNSEISPDATQDQILGEKIAKECGISGKVSVFRIPVKDKDPLIKIQLENKEEASKVLSTFEANKCKINECRSASVRPNLSKPELVKYRQAWKEAIRLNNEKKLRIFTVRDLEVAKIVYKEGQQPWPWTVRT</sequence>